<dbReference type="AlphaFoldDB" id="A0A4R2GME8"/>
<protein>
    <submittedName>
        <fullName evidence="1">Uncharacterized protein</fullName>
    </submittedName>
</protein>
<proteinExistence type="predicted"/>
<sequence length="128" mass="14566">MMIIINLVLTIKIVFMKANSISTLLLSVVFFITLFSCSKDDNGTNEVTLKVFSNTADVPIILMGGFPKEQLTIKDYYEECWHTDWGQTYVKARCDDETVLITIEVYINGKLKERGVGNGFLRVDFNIK</sequence>
<reference evidence="1 2" key="1">
    <citation type="submission" date="2019-03" db="EMBL/GenBank/DDBJ databases">
        <title>Genomic Encyclopedia of Type Strains, Phase IV (KMG-IV): sequencing the most valuable type-strain genomes for metagenomic binning, comparative biology and taxonomic classification.</title>
        <authorList>
            <person name="Goeker M."/>
        </authorList>
    </citation>
    <scope>NUCLEOTIDE SEQUENCE [LARGE SCALE GENOMIC DNA]</scope>
    <source>
        <strain evidence="1 2">DSM 24179</strain>
    </source>
</reference>
<comment type="caution">
    <text evidence="1">The sequence shown here is derived from an EMBL/GenBank/DDBJ whole genome shotgun (WGS) entry which is preliminary data.</text>
</comment>
<name>A0A4R2GME8_9BACT</name>
<evidence type="ECO:0000313" key="2">
    <source>
        <dbReference type="Proteomes" id="UP000295221"/>
    </source>
</evidence>
<organism evidence="1 2">
    <name type="scientific">Natronoflexus pectinivorans</name>
    <dbReference type="NCBI Taxonomy" id="682526"/>
    <lineage>
        <taxon>Bacteria</taxon>
        <taxon>Pseudomonadati</taxon>
        <taxon>Bacteroidota</taxon>
        <taxon>Bacteroidia</taxon>
        <taxon>Marinilabiliales</taxon>
        <taxon>Marinilabiliaceae</taxon>
        <taxon>Natronoflexus</taxon>
    </lineage>
</organism>
<dbReference type="Proteomes" id="UP000295221">
    <property type="component" value="Unassembled WGS sequence"/>
</dbReference>
<keyword evidence="2" id="KW-1185">Reference proteome</keyword>
<accession>A0A4R2GME8</accession>
<evidence type="ECO:0000313" key="1">
    <source>
        <dbReference type="EMBL" id="TCO10435.1"/>
    </source>
</evidence>
<gene>
    <name evidence="1" type="ORF">EV194_10165</name>
</gene>
<dbReference type="EMBL" id="SLWK01000001">
    <property type="protein sequence ID" value="TCO10435.1"/>
    <property type="molecule type" value="Genomic_DNA"/>
</dbReference>